<dbReference type="Pfam" id="PF22746">
    <property type="entry name" value="SHOCT-like_DUF2089-C"/>
    <property type="match status" value="1"/>
</dbReference>
<dbReference type="InterPro" id="IPR053959">
    <property type="entry name" value="YvlB/LiaX_N"/>
</dbReference>
<keyword evidence="3" id="KW-1185">Reference proteome</keyword>
<evidence type="ECO:0000313" key="2">
    <source>
        <dbReference type="EMBL" id="BCJ98804.1"/>
    </source>
</evidence>
<organism evidence="2 3">
    <name type="scientific">Anaerocolumna chitinilytica</name>
    <dbReference type="NCBI Taxonomy" id="1727145"/>
    <lineage>
        <taxon>Bacteria</taxon>
        <taxon>Bacillati</taxon>
        <taxon>Bacillota</taxon>
        <taxon>Clostridia</taxon>
        <taxon>Lachnospirales</taxon>
        <taxon>Lachnospiraceae</taxon>
        <taxon>Anaerocolumna</taxon>
    </lineage>
</organism>
<reference evidence="2 3" key="1">
    <citation type="submission" date="2020-08" db="EMBL/GenBank/DDBJ databases">
        <title>Draft genome sequencing of an Anaerocolumna strain isolated from anoxic soil subjected to BSD treatment.</title>
        <authorList>
            <person name="Uek A."/>
            <person name="Tonouchi A."/>
        </authorList>
    </citation>
    <scope>NUCLEOTIDE SEQUENCE [LARGE SCALE GENOMIC DNA]</scope>
    <source>
        <strain evidence="2 3">CTTW</strain>
    </source>
</reference>
<protein>
    <recommendedName>
        <fullName evidence="1">YvlB/LiaX N-terminal domain-containing protein</fullName>
    </recommendedName>
</protein>
<sequence length="151" mass="16754">MDEQLRILEMIEKGQITSAEGLELLEALRNTKETAESAAQTTAVQNPVIRKTNYKFLKIKVSSDNKTLNVSVNVPIGLITALGEVAGKVLTHIPPDARIKMEAKGVYISDIDFQSIIRELLNGTLEDPNIVDVEAWDDDSQSMIKVKIYVE</sequence>
<accession>A0A7I8DN97</accession>
<dbReference type="KEGG" id="acht:bsdcttw_18450"/>
<dbReference type="EMBL" id="AP023368">
    <property type="protein sequence ID" value="BCJ98804.1"/>
    <property type="molecule type" value="Genomic_DNA"/>
</dbReference>
<gene>
    <name evidence="2" type="ORF">bsdcttw_18450</name>
</gene>
<reference evidence="2 3" key="2">
    <citation type="submission" date="2020-08" db="EMBL/GenBank/DDBJ databases">
        <authorList>
            <person name="Ueki A."/>
            <person name="Tonouchi A."/>
        </authorList>
    </citation>
    <scope>NUCLEOTIDE SEQUENCE [LARGE SCALE GENOMIC DNA]</scope>
    <source>
        <strain evidence="2 3">CTTW</strain>
    </source>
</reference>
<proteinExistence type="predicted"/>
<evidence type="ECO:0000313" key="3">
    <source>
        <dbReference type="Proteomes" id="UP000515703"/>
    </source>
</evidence>
<name>A0A7I8DN97_9FIRM</name>
<dbReference type="AlphaFoldDB" id="A0A7I8DN97"/>
<dbReference type="RefSeq" id="WP_185259109.1">
    <property type="nucleotide sequence ID" value="NZ_AP023368.1"/>
</dbReference>
<feature type="domain" description="YvlB/LiaX N-terminal" evidence="1">
    <location>
        <begin position="2"/>
        <end position="33"/>
    </location>
</feature>
<evidence type="ECO:0000259" key="1">
    <source>
        <dbReference type="Pfam" id="PF22746"/>
    </source>
</evidence>
<dbReference type="Proteomes" id="UP000515703">
    <property type="component" value="Chromosome"/>
</dbReference>